<keyword evidence="5" id="KW-1185">Reference proteome</keyword>
<sequence>MSIALLGATALLTGLSLAQAVSPPAKWTGKGYNIAGVGTFNTFFEVDFSKLTAFPSSLDISTNTVAAGRAPYARTFKKSNIQLNQGESVSLLVQPVIEDGSIPSGEFSTNVDDILYGSVRTVARASASSGTCHGFFSYLNDNQETDIEILTKDLSKVWFTNQALEPGTDETSTSSPAPKTIASAFHEYRIDWLPKRTVFYIDGVRKAELTSNVPTEPTSWLWNNWANGNPSWSGAAPTNVSDLRIKSITAYWNRTSVAVAEPPSGLNSTTSSTVASTVKPSASSGAATLKPTTMAVTTKKGKTSSTTAKRTTTRKVKPKTTKKAIKARTTTKKGKGGKTTAKGGRATEKPAIRTVSS</sequence>
<feature type="region of interest" description="Disordered" evidence="1">
    <location>
        <begin position="262"/>
        <end position="357"/>
    </location>
</feature>
<organism evidence="4 5">
    <name type="scientific">Sphaceloma murrayae</name>
    <dbReference type="NCBI Taxonomy" id="2082308"/>
    <lineage>
        <taxon>Eukaryota</taxon>
        <taxon>Fungi</taxon>
        <taxon>Dikarya</taxon>
        <taxon>Ascomycota</taxon>
        <taxon>Pezizomycotina</taxon>
        <taxon>Dothideomycetes</taxon>
        <taxon>Dothideomycetidae</taxon>
        <taxon>Myriangiales</taxon>
        <taxon>Elsinoaceae</taxon>
        <taxon>Sphaceloma</taxon>
    </lineage>
</organism>
<dbReference type="Pfam" id="PF00722">
    <property type="entry name" value="Glyco_hydro_16"/>
    <property type="match status" value="1"/>
</dbReference>
<feature type="compositionally biased region" description="Low complexity" evidence="1">
    <location>
        <begin position="268"/>
        <end position="284"/>
    </location>
</feature>
<dbReference type="SUPFAM" id="SSF49899">
    <property type="entry name" value="Concanavalin A-like lectins/glucanases"/>
    <property type="match status" value="1"/>
</dbReference>
<dbReference type="PROSITE" id="PS51762">
    <property type="entry name" value="GH16_2"/>
    <property type="match status" value="1"/>
</dbReference>
<evidence type="ECO:0000256" key="1">
    <source>
        <dbReference type="SAM" id="MobiDB-lite"/>
    </source>
</evidence>
<accession>A0A2K1QKN9</accession>
<dbReference type="GO" id="GO:0004553">
    <property type="term" value="F:hydrolase activity, hydrolyzing O-glycosyl compounds"/>
    <property type="evidence" value="ECO:0007669"/>
    <property type="project" value="InterPro"/>
</dbReference>
<evidence type="ECO:0000313" key="5">
    <source>
        <dbReference type="Proteomes" id="UP000243797"/>
    </source>
</evidence>
<dbReference type="InParanoid" id="A0A2K1QKN9"/>
<dbReference type="PANTHER" id="PTHR38121:SF2">
    <property type="entry name" value="ACYLTRANSFERASE 3 DOMAIN-CONTAINING PROTEIN"/>
    <property type="match status" value="1"/>
</dbReference>
<dbReference type="PANTHER" id="PTHR38121">
    <property type="entry name" value="GH16 DOMAIN-CONTAINING PROTEIN"/>
    <property type="match status" value="1"/>
</dbReference>
<evidence type="ECO:0000256" key="2">
    <source>
        <dbReference type="SAM" id="SignalP"/>
    </source>
</evidence>
<feature type="chain" id="PRO_5014393323" evidence="2">
    <location>
        <begin position="21"/>
        <end position="357"/>
    </location>
</feature>
<keyword evidence="2" id="KW-0732">Signal</keyword>
<gene>
    <name evidence="4" type="ORF">CAC42_751</name>
</gene>
<name>A0A2K1QKN9_9PEZI</name>
<dbReference type="Gene3D" id="2.60.120.200">
    <property type="match status" value="1"/>
</dbReference>
<proteinExistence type="predicted"/>
<dbReference type="OrthoDB" id="4388755at2759"/>
<dbReference type="CDD" id="cd00413">
    <property type="entry name" value="Glyco_hydrolase_16"/>
    <property type="match status" value="1"/>
</dbReference>
<protein>
    <submittedName>
        <fullName evidence="4">Beta-glucanase</fullName>
    </submittedName>
</protein>
<dbReference type="EMBL" id="NKHZ01000070">
    <property type="protein sequence ID" value="PNS15492.1"/>
    <property type="molecule type" value="Genomic_DNA"/>
</dbReference>
<dbReference type="InterPro" id="IPR000757">
    <property type="entry name" value="Beta-glucanase-like"/>
</dbReference>
<feature type="signal peptide" evidence="2">
    <location>
        <begin position="1"/>
        <end position="20"/>
    </location>
</feature>
<comment type="caution">
    <text evidence="4">The sequence shown here is derived from an EMBL/GenBank/DDBJ whole genome shotgun (WGS) entry which is preliminary data.</text>
</comment>
<dbReference type="STRING" id="2082308.A0A2K1QKN9"/>
<evidence type="ECO:0000313" key="4">
    <source>
        <dbReference type="EMBL" id="PNS15492.1"/>
    </source>
</evidence>
<evidence type="ECO:0000259" key="3">
    <source>
        <dbReference type="PROSITE" id="PS51762"/>
    </source>
</evidence>
<feature type="compositionally biased region" description="Basic residues" evidence="1">
    <location>
        <begin position="311"/>
        <end position="336"/>
    </location>
</feature>
<dbReference type="GO" id="GO:0005975">
    <property type="term" value="P:carbohydrate metabolic process"/>
    <property type="evidence" value="ECO:0007669"/>
    <property type="project" value="InterPro"/>
</dbReference>
<reference evidence="4 5" key="1">
    <citation type="submission" date="2017-06" db="EMBL/GenBank/DDBJ databases">
        <title>Draft genome sequence of a variant of Elsinoe murrayae.</title>
        <authorList>
            <person name="Cheng Q."/>
        </authorList>
    </citation>
    <scope>NUCLEOTIDE SEQUENCE [LARGE SCALE GENOMIC DNA]</scope>
    <source>
        <strain evidence="4 5">CQ-2017a</strain>
    </source>
</reference>
<feature type="compositionally biased region" description="Low complexity" evidence="1">
    <location>
        <begin position="295"/>
        <end position="310"/>
    </location>
</feature>
<dbReference type="InterPro" id="IPR013320">
    <property type="entry name" value="ConA-like_dom_sf"/>
</dbReference>
<dbReference type="Proteomes" id="UP000243797">
    <property type="component" value="Unassembled WGS sequence"/>
</dbReference>
<dbReference type="AlphaFoldDB" id="A0A2K1QKN9"/>
<feature type="domain" description="GH16" evidence="3">
    <location>
        <begin position="25"/>
        <end position="261"/>
    </location>
</feature>